<proteinExistence type="predicted"/>
<gene>
    <name evidence="3" type="ordered locus">Turpa_2177</name>
</gene>
<dbReference type="RefSeq" id="WP_014803328.1">
    <property type="nucleotide sequence ID" value="NC_018020.1"/>
</dbReference>
<organism evidence="3 4">
    <name type="scientific">Turneriella parva (strain ATCC BAA-1111 / DSM 21527 / NCTC 11395 / H)</name>
    <name type="common">Leptospira parva</name>
    <dbReference type="NCBI Taxonomy" id="869212"/>
    <lineage>
        <taxon>Bacteria</taxon>
        <taxon>Pseudomonadati</taxon>
        <taxon>Spirochaetota</taxon>
        <taxon>Spirochaetia</taxon>
        <taxon>Leptospirales</taxon>
        <taxon>Leptospiraceae</taxon>
        <taxon>Turneriella</taxon>
    </lineage>
</organism>
<dbReference type="EMBL" id="CP002959">
    <property type="protein sequence ID" value="AFM12822.1"/>
    <property type="molecule type" value="Genomic_DNA"/>
</dbReference>
<evidence type="ECO:0000256" key="2">
    <source>
        <dbReference type="SAM" id="SignalP"/>
    </source>
</evidence>
<feature type="signal peptide" evidence="2">
    <location>
        <begin position="1"/>
        <end position="31"/>
    </location>
</feature>
<feature type="chain" id="PRO_5003686522" evidence="2">
    <location>
        <begin position="32"/>
        <end position="196"/>
    </location>
</feature>
<evidence type="ECO:0000313" key="3">
    <source>
        <dbReference type="EMBL" id="AFM12822.1"/>
    </source>
</evidence>
<reference evidence="3 4" key="1">
    <citation type="submission" date="2012-06" db="EMBL/GenBank/DDBJ databases">
        <title>The complete chromosome of genome of Turneriella parva DSM 21527.</title>
        <authorList>
            <consortium name="US DOE Joint Genome Institute (JGI-PGF)"/>
            <person name="Lucas S."/>
            <person name="Han J."/>
            <person name="Lapidus A."/>
            <person name="Bruce D."/>
            <person name="Goodwin L."/>
            <person name="Pitluck S."/>
            <person name="Peters L."/>
            <person name="Kyrpides N."/>
            <person name="Mavromatis K."/>
            <person name="Ivanova N."/>
            <person name="Mikhailova N."/>
            <person name="Chertkov O."/>
            <person name="Detter J.C."/>
            <person name="Tapia R."/>
            <person name="Han C."/>
            <person name="Land M."/>
            <person name="Hauser L."/>
            <person name="Markowitz V."/>
            <person name="Cheng J.-F."/>
            <person name="Hugenholtz P."/>
            <person name="Woyke T."/>
            <person name="Wu D."/>
            <person name="Gronow S."/>
            <person name="Wellnitz S."/>
            <person name="Brambilla E."/>
            <person name="Klenk H.-P."/>
            <person name="Eisen J.A."/>
        </authorList>
    </citation>
    <scope>NUCLEOTIDE SEQUENCE [LARGE SCALE GENOMIC DNA]</scope>
    <source>
        <strain evidence="4">ATCC BAA-1111 / DSM 21527 / NCTC 11395 / H</strain>
    </source>
</reference>
<dbReference type="STRING" id="869212.Turpa_2177"/>
<sequence>MNGTSPDGRHTFLTRAIGLALLICSFAPLHADGAYESLKGQVKGLYSSFRATFAVTSSSGQIQTGKIMYQYPGRLRVETGTGVIATNGTHLWVHNKSSPLCARQDVSGTGGGLLGILASYEGTIQGNTYIFKKKGAHYEEIVVQVASGMVRSVRLKHGDETTTYSFSGMTIDTGISGAMFNYKPAGAQIVENPLNN</sequence>
<dbReference type="CDD" id="cd16325">
    <property type="entry name" value="LolA"/>
    <property type="match status" value="1"/>
</dbReference>
<dbReference type="KEGG" id="tpx:Turpa_2177"/>
<keyword evidence="1 2" id="KW-0732">Signal</keyword>
<dbReference type="Proteomes" id="UP000006048">
    <property type="component" value="Chromosome"/>
</dbReference>
<dbReference type="OrthoDB" id="339903at2"/>
<dbReference type="HOGENOM" id="CLU_1389697_0_0_12"/>
<dbReference type="SUPFAM" id="SSF89392">
    <property type="entry name" value="Prokaryotic lipoproteins and lipoprotein localization factors"/>
    <property type="match status" value="1"/>
</dbReference>
<dbReference type="InterPro" id="IPR029046">
    <property type="entry name" value="LolA/LolB/LppX"/>
</dbReference>
<protein>
    <submittedName>
        <fullName evidence="3">Outer membrane lipoprotein carrier protein LolA</fullName>
    </submittedName>
</protein>
<accession>I4B6B5</accession>
<dbReference type="InterPro" id="IPR004564">
    <property type="entry name" value="OM_lipoprot_carrier_LolA-like"/>
</dbReference>
<dbReference type="Gene3D" id="2.50.20.10">
    <property type="entry name" value="Lipoprotein localisation LolA/LolB/LppX"/>
    <property type="match status" value="1"/>
</dbReference>
<evidence type="ECO:0000256" key="1">
    <source>
        <dbReference type="ARBA" id="ARBA00022729"/>
    </source>
</evidence>
<name>I4B6B5_TURPD</name>
<keyword evidence="3" id="KW-0449">Lipoprotein</keyword>
<keyword evidence="4" id="KW-1185">Reference proteome</keyword>
<evidence type="ECO:0000313" key="4">
    <source>
        <dbReference type="Proteomes" id="UP000006048"/>
    </source>
</evidence>
<dbReference type="AlphaFoldDB" id="I4B6B5"/>